<dbReference type="VEuPathDB" id="FungiDB:ATEG_04881"/>
<protein>
    <recommendedName>
        <fullName evidence="2">F-box domain-containing protein</fullName>
    </recommendedName>
</protein>
<accession>Q0CN53</accession>
<evidence type="ECO:0000313" key="4">
    <source>
        <dbReference type="Proteomes" id="UP000007963"/>
    </source>
</evidence>
<name>Q0CN53_ASPTN</name>
<feature type="region of interest" description="Disordered" evidence="1">
    <location>
        <begin position="727"/>
        <end position="746"/>
    </location>
</feature>
<dbReference type="OrthoDB" id="1689567at2759"/>
<sequence length="914" mass="100915">MPSVWAVPETEYGIVPDEDYNWEASAVSETELDAVRDMGPSRKKPKFRMRNLSTPGADGVHPPKEGRSLPRNVTKRLLNNVPSETRRSLRLTSKSRSHSIDHLTTCPPAANVTPPEILLQIFYMLSPRDFDNARRTCSQWMRVSLNERLLETMLKRAGWWDSWLQDCQTQRPQKYGEESNVWKMSRRFATECVLSGRKVNVERPGFVTTAVVDFSELAAEQSGSRRPPYYSTSPANSPLSSQLSSSSKFYASNCGNYVQVVSGHKIFVYRLNRTPVSSNVPGAVDKFDITPLTSIMCPDEVIGVSMDTSTPKVVVAVLMRGRSGLVCDLVPADTADECGSEQRTGLGTESSGSSTPYKMHPMKLTSPHYYHNVCSAEDPPRSVSICPGRRCVAFGSGRGIELHWFDEKRKQDCRKHFPMSQPSEVLHFLHNRPESSTDLRLISSLAGPGGHKCECDKTLPGEKRPVCPLHLLADVQSFTRWNSGDSGNLSLVRATHCHHYRAIPINDGLHILFIEPRTSLLCIGSDAPIGGPTSLTRALVCVPPFGKDPSDAAKEGLVPTVFASGSDWNWGLRVVAAYGDRIILYSVPLDVFNVIRKERERQGDGVMGDSDLARDWFLDNQRSRKRRESLVQNQNGDWEFLLSVSYRPTAMMWPFKIYGKEIGRMANVVELALQASHGGARVWAFGASGETHVIDVDTFSSVSQSTADIPLRSMTVGADGSLASVKSTRRAESEMLPPTTSRKRKQAELRDGFGGQHSLLPRTQHVLGMHGMLHVGDAMASRRTSFAACIVDFKIPELGSREGNAPSCIRTFNISPHSTVSSRDEQSIDATHRNDGAMAVATADNIILHVRGCQHSRGIVSNASTTESSNTSQHLLRRPIDTLNALPQATALFQTSPRPKSVTWVCGHSGVMFD</sequence>
<dbReference type="Gene3D" id="1.20.1280.50">
    <property type="match status" value="1"/>
</dbReference>
<dbReference type="RefSeq" id="XP_001214059.1">
    <property type="nucleotide sequence ID" value="XM_001214059.1"/>
</dbReference>
<reference evidence="4" key="1">
    <citation type="submission" date="2005-09" db="EMBL/GenBank/DDBJ databases">
        <title>Annotation of the Aspergillus terreus NIH2624 genome.</title>
        <authorList>
            <person name="Birren B.W."/>
            <person name="Lander E.S."/>
            <person name="Galagan J.E."/>
            <person name="Nusbaum C."/>
            <person name="Devon K."/>
            <person name="Henn M."/>
            <person name="Ma L.-J."/>
            <person name="Jaffe D.B."/>
            <person name="Butler J."/>
            <person name="Alvarez P."/>
            <person name="Gnerre S."/>
            <person name="Grabherr M."/>
            <person name="Kleber M."/>
            <person name="Mauceli E.W."/>
            <person name="Brockman W."/>
            <person name="Rounsley S."/>
            <person name="Young S.K."/>
            <person name="LaButti K."/>
            <person name="Pushparaj V."/>
            <person name="DeCaprio D."/>
            <person name="Crawford M."/>
            <person name="Koehrsen M."/>
            <person name="Engels R."/>
            <person name="Montgomery P."/>
            <person name="Pearson M."/>
            <person name="Howarth C."/>
            <person name="Larson L."/>
            <person name="Luoma S."/>
            <person name="White J."/>
            <person name="Alvarado L."/>
            <person name="Kodira C.D."/>
            <person name="Zeng Q."/>
            <person name="Oleary S."/>
            <person name="Yandava C."/>
            <person name="Denning D.W."/>
            <person name="Nierman W.C."/>
            <person name="Milne T."/>
            <person name="Madden K."/>
        </authorList>
    </citation>
    <scope>NUCLEOTIDE SEQUENCE [LARGE SCALE GENOMIC DNA]</scope>
    <source>
        <strain evidence="4">NIH 2624 / FGSC A1156</strain>
    </source>
</reference>
<dbReference type="SUPFAM" id="SSF81383">
    <property type="entry name" value="F-box domain"/>
    <property type="match status" value="1"/>
</dbReference>
<feature type="domain" description="F-box" evidence="2">
    <location>
        <begin position="113"/>
        <end position="153"/>
    </location>
</feature>
<feature type="region of interest" description="Disordered" evidence="1">
    <location>
        <begin position="338"/>
        <end position="357"/>
    </location>
</feature>
<dbReference type="EMBL" id="CH476599">
    <property type="protein sequence ID" value="EAU35328.1"/>
    <property type="molecule type" value="Genomic_DNA"/>
</dbReference>
<evidence type="ECO:0000259" key="2">
    <source>
        <dbReference type="SMART" id="SM00256"/>
    </source>
</evidence>
<organism evidence="3 4">
    <name type="scientific">Aspergillus terreus (strain NIH 2624 / FGSC A1156)</name>
    <dbReference type="NCBI Taxonomy" id="341663"/>
    <lineage>
        <taxon>Eukaryota</taxon>
        <taxon>Fungi</taxon>
        <taxon>Dikarya</taxon>
        <taxon>Ascomycota</taxon>
        <taxon>Pezizomycotina</taxon>
        <taxon>Eurotiomycetes</taxon>
        <taxon>Eurotiomycetidae</taxon>
        <taxon>Eurotiales</taxon>
        <taxon>Aspergillaceae</taxon>
        <taxon>Aspergillus</taxon>
        <taxon>Aspergillus subgen. Circumdati</taxon>
    </lineage>
</organism>
<feature type="domain" description="F-box" evidence="2">
    <location>
        <begin position="69"/>
        <end position="109"/>
    </location>
</feature>
<gene>
    <name evidence="3" type="ORF">ATEG_04881</name>
</gene>
<dbReference type="InterPro" id="IPR001810">
    <property type="entry name" value="F-box_dom"/>
</dbReference>
<dbReference type="SMART" id="SM00256">
    <property type="entry name" value="FBOX"/>
    <property type="match status" value="2"/>
</dbReference>
<dbReference type="eggNOG" id="ENOG502SHIS">
    <property type="taxonomic scope" value="Eukaryota"/>
</dbReference>
<feature type="compositionally biased region" description="Low complexity" evidence="1">
    <location>
        <begin position="344"/>
        <end position="355"/>
    </location>
</feature>
<evidence type="ECO:0000313" key="3">
    <source>
        <dbReference type="EMBL" id="EAU35328.1"/>
    </source>
</evidence>
<evidence type="ECO:0000256" key="1">
    <source>
        <dbReference type="SAM" id="MobiDB-lite"/>
    </source>
</evidence>
<dbReference type="GeneID" id="4320139"/>
<dbReference type="OMA" id="ICPGRRC"/>
<dbReference type="Proteomes" id="UP000007963">
    <property type="component" value="Unassembled WGS sequence"/>
</dbReference>
<dbReference type="InterPro" id="IPR036047">
    <property type="entry name" value="F-box-like_dom_sf"/>
</dbReference>
<dbReference type="HOGENOM" id="CLU_012775_0_0_1"/>
<dbReference type="Pfam" id="PF12937">
    <property type="entry name" value="F-box-like"/>
    <property type="match status" value="1"/>
</dbReference>
<dbReference type="AlphaFoldDB" id="Q0CN53"/>
<feature type="region of interest" description="Disordered" evidence="1">
    <location>
        <begin position="36"/>
        <end position="70"/>
    </location>
</feature>
<proteinExistence type="predicted"/>